<dbReference type="STRING" id="1051890.A0A3N4LUC9"/>
<feature type="region of interest" description="Disordered" evidence="1">
    <location>
        <begin position="1"/>
        <end position="63"/>
    </location>
</feature>
<feature type="domain" description="Helix-turn-helix" evidence="2">
    <location>
        <begin position="132"/>
        <end position="172"/>
    </location>
</feature>
<dbReference type="Proteomes" id="UP000267821">
    <property type="component" value="Unassembled WGS sequence"/>
</dbReference>
<dbReference type="EMBL" id="ML121558">
    <property type="protein sequence ID" value="RPB21615.1"/>
    <property type="molecule type" value="Genomic_DNA"/>
</dbReference>
<accession>A0A3N4LUC9</accession>
<evidence type="ECO:0000259" key="2">
    <source>
        <dbReference type="Pfam" id="PF22943"/>
    </source>
</evidence>
<gene>
    <name evidence="3" type="ORF">L211DRAFT_869869</name>
</gene>
<dbReference type="Pfam" id="PF22943">
    <property type="entry name" value="HTH_68"/>
    <property type="match status" value="1"/>
</dbReference>
<keyword evidence="4" id="KW-1185">Reference proteome</keyword>
<organism evidence="3 4">
    <name type="scientific">Terfezia boudieri ATCC MYA-4762</name>
    <dbReference type="NCBI Taxonomy" id="1051890"/>
    <lineage>
        <taxon>Eukaryota</taxon>
        <taxon>Fungi</taxon>
        <taxon>Dikarya</taxon>
        <taxon>Ascomycota</taxon>
        <taxon>Pezizomycotina</taxon>
        <taxon>Pezizomycetes</taxon>
        <taxon>Pezizales</taxon>
        <taxon>Pezizaceae</taxon>
        <taxon>Terfezia</taxon>
    </lineage>
</organism>
<sequence>MGSAASKAARIASNSTAARRYPTTPKDLPHTQPTPSDVSHIRESSIPGPTVHPPPSTSDGRDAAINFDSMDPDFRSMLHTVGVVDSASAMSIRTLVHSAPNPAHYILSQRAELSSSHDEEARNPQLRDERRWVDTGVIRRIVALRDELGWEEGRIERELGLKEGVVGRLGRRIGAP</sequence>
<evidence type="ECO:0000256" key="1">
    <source>
        <dbReference type="SAM" id="MobiDB-lite"/>
    </source>
</evidence>
<proteinExistence type="predicted"/>
<evidence type="ECO:0000313" key="3">
    <source>
        <dbReference type="EMBL" id="RPB21615.1"/>
    </source>
</evidence>
<protein>
    <recommendedName>
        <fullName evidence="2">Helix-turn-helix domain-containing protein</fullName>
    </recommendedName>
</protein>
<name>A0A3N4LUC9_9PEZI</name>
<dbReference type="InterPro" id="IPR054448">
    <property type="entry name" value="HTH_put_ascomycetes"/>
</dbReference>
<reference evidence="3 4" key="1">
    <citation type="journal article" date="2018" name="Nat. Ecol. Evol.">
        <title>Pezizomycetes genomes reveal the molecular basis of ectomycorrhizal truffle lifestyle.</title>
        <authorList>
            <person name="Murat C."/>
            <person name="Payen T."/>
            <person name="Noel B."/>
            <person name="Kuo A."/>
            <person name="Morin E."/>
            <person name="Chen J."/>
            <person name="Kohler A."/>
            <person name="Krizsan K."/>
            <person name="Balestrini R."/>
            <person name="Da Silva C."/>
            <person name="Montanini B."/>
            <person name="Hainaut M."/>
            <person name="Levati E."/>
            <person name="Barry K.W."/>
            <person name="Belfiori B."/>
            <person name="Cichocki N."/>
            <person name="Clum A."/>
            <person name="Dockter R.B."/>
            <person name="Fauchery L."/>
            <person name="Guy J."/>
            <person name="Iotti M."/>
            <person name="Le Tacon F."/>
            <person name="Lindquist E.A."/>
            <person name="Lipzen A."/>
            <person name="Malagnac F."/>
            <person name="Mello A."/>
            <person name="Molinier V."/>
            <person name="Miyauchi S."/>
            <person name="Poulain J."/>
            <person name="Riccioni C."/>
            <person name="Rubini A."/>
            <person name="Sitrit Y."/>
            <person name="Splivallo R."/>
            <person name="Traeger S."/>
            <person name="Wang M."/>
            <person name="Zifcakova L."/>
            <person name="Wipf D."/>
            <person name="Zambonelli A."/>
            <person name="Paolocci F."/>
            <person name="Nowrousian M."/>
            <person name="Ottonello S."/>
            <person name="Baldrian P."/>
            <person name="Spatafora J.W."/>
            <person name="Henrissat B."/>
            <person name="Nagy L.G."/>
            <person name="Aury J.M."/>
            <person name="Wincker P."/>
            <person name="Grigoriev I.V."/>
            <person name="Bonfante P."/>
            <person name="Martin F.M."/>
        </authorList>
    </citation>
    <scope>NUCLEOTIDE SEQUENCE [LARGE SCALE GENOMIC DNA]</scope>
    <source>
        <strain evidence="3 4">ATCC MYA-4762</strain>
    </source>
</reference>
<dbReference type="AlphaFoldDB" id="A0A3N4LUC9"/>
<evidence type="ECO:0000313" key="4">
    <source>
        <dbReference type="Proteomes" id="UP000267821"/>
    </source>
</evidence>
<dbReference type="InParanoid" id="A0A3N4LUC9"/>
<dbReference type="OrthoDB" id="4085451at2759"/>